<dbReference type="AlphaFoldDB" id="A0AA39QSE5"/>
<proteinExistence type="predicted"/>
<dbReference type="Proteomes" id="UP001166286">
    <property type="component" value="Unassembled WGS sequence"/>
</dbReference>
<evidence type="ECO:0000313" key="3">
    <source>
        <dbReference type="EMBL" id="KAK0507215.1"/>
    </source>
</evidence>
<comment type="caution">
    <text evidence="3">The sequence shown here is derived from an EMBL/GenBank/DDBJ whole genome shotgun (WGS) entry which is preliminary data.</text>
</comment>
<keyword evidence="4" id="KW-1185">Reference proteome</keyword>
<keyword evidence="1" id="KW-0863">Zinc-finger</keyword>
<feature type="domain" description="RING-type" evidence="2">
    <location>
        <begin position="140"/>
        <end position="190"/>
    </location>
</feature>
<dbReference type="SUPFAM" id="SSF57850">
    <property type="entry name" value="RING/U-box"/>
    <property type="match status" value="1"/>
</dbReference>
<dbReference type="InterPro" id="IPR001841">
    <property type="entry name" value="Znf_RING"/>
</dbReference>
<dbReference type="InterPro" id="IPR013083">
    <property type="entry name" value="Znf_RING/FYVE/PHD"/>
</dbReference>
<organism evidence="3 4">
    <name type="scientific">Cladonia borealis</name>
    <dbReference type="NCBI Taxonomy" id="184061"/>
    <lineage>
        <taxon>Eukaryota</taxon>
        <taxon>Fungi</taxon>
        <taxon>Dikarya</taxon>
        <taxon>Ascomycota</taxon>
        <taxon>Pezizomycotina</taxon>
        <taxon>Lecanoromycetes</taxon>
        <taxon>OSLEUM clade</taxon>
        <taxon>Lecanoromycetidae</taxon>
        <taxon>Lecanorales</taxon>
        <taxon>Lecanorineae</taxon>
        <taxon>Cladoniaceae</taxon>
        <taxon>Cladonia</taxon>
    </lineage>
</organism>
<reference evidence="3" key="1">
    <citation type="submission" date="2023-03" db="EMBL/GenBank/DDBJ databases">
        <title>Complete genome of Cladonia borealis.</title>
        <authorList>
            <person name="Park H."/>
        </authorList>
    </citation>
    <scope>NUCLEOTIDE SEQUENCE</scope>
    <source>
        <strain evidence="3">ANT050790</strain>
    </source>
</reference>
<evidence type="ECO:0000259" key="2">
    <source>
        <dbReference type="PROSITE" id="PS50089"/>
    </source>
</evidence>
<gene>
    <name evidence="3" type="ORF">JMJ35_010253</name>
</gene>
<dbReference type="GO" id="GO:0008270">
    <property type="term" value="F:zinc ion binding"/>
    <property type="evidence" value="ECO:0007669"/>
    <property type="project" value="UniProtKB-KW"/>
</dbReference>
<protein>
    <recommendedName>
        <fullName evidence="2">RING-type domain-containing protein</fullName>
    </recommendedName>
</protein>
<keyword evidence="1" id="KW-0479">Metal-binding</keyword>
<sequence>MKLGELANDDRSTICQERYGTKCNDGTPNGPLVSLTVKSITDSQRIKFWANENVTMPRWPFYDDYGFPKKELWKAPTTHIIYNILDAPSLLGFLQKLYLPSSNMPDQEAIASWITRPLKTGELIFVKGIRATDLPDDDNCAICHAPYGTPNEDVAPEHAVRFPCGHAVGSTCFQKWLDDASPEPRCMFCNKSVIPVQFLLEQVEEIWSIVSTVSPEAWKRGGGPACQAIRTLKRYIDEGRSLSIEAPYKVLDLHCVSLLTAAYSFGHALLQHIQLEKAVTNRHDKHLEDLGNAKVVEERGSTVRQKPEV</sequence>
<evidence type="ECO:0000313" key="4">
    <source>
        <dbReference type="Proteomes" id="UP001166286"/>
    </source>
</evidence>
<accession>A0AA39QSE5</accession>
<name>A0AA39QSE5_9LECA</name>
<evidence type="ECO:0000256" key="1">
    <source>
        <dbReference type="PROSITE-ProRule" id="PRU00175"/>
    </source>
</evidence>
<dbReference type="PROSITE" id="PS50089">
    <property type="entry name" value="ZF_RING_2"/>
    <property type="match status" value="1"/>
</dbReference>
<keyword evidence="1" id="KW-0862">Zinc</keyword>
<dbReference type="Gene3D" id="3.30.40.10">
    <property type="entry name" value="Zinc/RING finger domain, C3HC4 (zinc finger)"/>
    <property type="match status" value="1"/>
</dbReference>
<dbReference type="EMBL" id="JAFEKC020000024">
    <property type="protein sequence ID" value="KAK0507215.1"/>
    <property type="molecule type" value="Genomic_DNA"/>
</dbReference>